<feature type="region of interest" description="Disordered" evidence="1">
    <location>
        <begin position="126"/>
        <end position="154"/>
    </location>
</feature>
<sequence length="166" mass="18926">MEVKLRNMPKTGEREYYVTLELAGTREESPVIRGRMGVVEFEDFMASFYVYCKHYYVQMFEMTGSIGYTEQGSRYSNWAQFTIALTELMDAEEGQVKIPLSQVCLGARIEFETFVVDIGYNMSGDSDDDYEAAKADEQEVESSSEEDDDDDIPNYLMAIGPLFLSP</sequence>
<dbReference type="AlphaFoldDB" id="A0A7J6LZ29"/>
<dbReference type="EMBL" id="JAAPAO010000286">
    <property type="protein sequence ID" value="KAF4664484.1"/>
    <property type="molecule type" value="Genomic_DNA"/>
</dbReference>
<proteinExistence type="predicted"/>
<comment type="caution">
    <text evidence="2">The sequence shown here is derived from an EMBL/GenBank/DDBJ whole genome shotgun (WGS) entry which is preliminary data.</text>
</comment>
<evidence type="ECO:0000313" key="3">
    <source>
        <dbReference type="Proteomes" id="UP000591131"/>
    </source>
</evidence>
<organism evidence="2 3">
    <name type="scientific">Perkinsus chesapeaki</name>
    <name type="common">Clam parasite</name>
    <name type="synonym">Perkinsus andrewsi</name>
    <dbReference type="NCBI Taxonomy" id="330153"/>
    <lineage>
        <taxon>Eukaryota</taxon>
        <taxon>Sar</taxon>
        <taxon>Alveolata</taxon>
        <taxon>Perkinsozoa</taxon>
        <taxon>Perkinsea</taxon>
        <taxon>Perkinsida</taxon>
        <taxon>Perkinsidae</taxon>
        <taxon>Perkinsus</taxon>
    </lineage>
</organism>
<feature type="compositionally biased region" description="Acidic residues" evidence="1">
    <location>
        <begin position="138"/>
        <end position="152"/>
    </location>
</feature>
<name>A0A7J6LZ29_PERCH</name>
<gene>
    <name evidence="2" type="ORF">FOL47_005094</name>
</gene>
<keyword evidence="3" id="KW-1185">Reference proteome</keyword>
<evidence type="ECO:0000256" key="1">
    <source>
        <dbReference type="SAM" id="MobiDB-lite"/>
    </source>
</evidence>
<dbReference type="Proteomes" id="UP000591131">
    <property type="component" value="Unassembled WGS sequence"/>
</dbReference>
<accession>A0A7J6LZ29</accession>
<evidence type="ECO:0000313" key="2">
    <source>
        <dbReference type="EMBL" id="KAF4664484.1"/>
    </source>
</evidence>
<protein>
    <submittedName>
        <fullName evidence="2">Uncharacterized protein</fullName>
    </submittedName>
</protein>
<reference evidence="2 3" key="1">
    <citation type="submission" date="2020-04" db="EMBL/GenBank/DDBJ databases">
        <title>Perkinsus chesapeaki whole genome sequence.</title>
        <authorList>
            <person name="Bogema D.R."/>
        </authorList>
    </citation>
    <scope>NUCLEOTIDE SEQUENCE [LARGE SCALE GENOMIC DNA]</scope>
    <source>
        <strain evidence="2">ATCC PRA-425</strain>
    </source>
</reference>